<dbReference type="Proteomes" id="UP000273811">
    <property type="component" value="Unassembled WGS sequence"/>
</dbReference>
<gene>
    <name evidence="2" type="ORF">D4N35_012045</name>
</gene>
<evidence type="ECO:0000256" key="1">
    <source>
        <dbReference type="SAM" id="SignalP"/>
    </source>
</evidence>
<dbReference type="OrthoDB" id="2968672at2"/>
<evidence type="ECO:0008006" key="4">
    <source>
        <dbReference type="Google" id="ProtNLM"/>
    </source>
</evidence>
<organism evidence="2 3">
    <name type="scientific">Siminovitchia fortis</name>
    <dbReference type="NCBI Taxonomy" id="254758"/>
    <lineage>
        <taxon>Bacteria</taxon>
        <taxon>Bacillati</taxon>
        <taxon>Bacillota</taxon>
        <taxon>Bacilli</taxon>
        <taxon>Bacillales</taxon>
        <taxon>Bacillaceae</taxon>
        <taxon>Siminovitchia</taxon>
    </lineage>
</organism>
<dbReference type="PROSITE" id="PS51257">
    <property type="entry name" value="PROKAR_LIPOPROTEIN"/>
    <property type="match status" value="1"/>
</dbReference>
<reference evidence="2" key="1">
    <citation type="submission" date="2018-12" db="EMBL/GenBank/DDBJ databases">
        <authorList>
            <person name="Sun L."/>
            <person name="Chen Z."/>
        </authorList>
    </citation>
    <scope>NUCLEOTIDE SEQUENCE [LARGE SCALE GENOMIC DNA]</scope>
    <source>
        <strain evidence="2">DSM 16012</strain>
    </source>
</reference>
<feature type="chain" id="PRO_5039433838" description="Lipoprotein" evidence="1">
    <location>
        <begin position="21"/>
        <end position="127"/>
    </location>
</feature>
<dbReference type="AlphaFoldDB" id="A0A443IP71"/>
<keyword evidence="3" id="KW-1185">Reference proteome</keyword>
<feature type="signal peptide" evidence="1">
    <location>
        <begin position="1"/>
        <end position="20"/>
    </location>
</feature>
<keyword evidence="1" id="KW-0732">Signal</keyword>
<evidence type="ECO:0000313" key="2">
    <source>
        <dbReference type="EMBL" id="RWR08216.1"/>
    </source>
</evidence>
<comment type="caution">
    <text evidence="2">The sequence shown here is derived from an EMBL/GenBank/DDBJ whole genome shotgun (WGS) entry which is preliminary data.</text>
</comment>
<dbReference type="GeneID" id="56391995"/>
<dbReference type="EMBL" id="QYTU02000026">
    <property type="protein sequence ID" value="RWR08216.1"/>
    <property type="molecule type" value="Genomic_DNA"/>
</dbReference>
<name>A0A443IP71_9BACI</name>
<proteinExistence type="predicted"/>
<dbReference type="RefSeq" id="WP_120073925.1">
    <property type="nucleotide sequence ID" value="NZ_CP126113.1"/>
</dbReference>
<sequence>MKKMTAYILIVLIFAGCAQRLPDPEADKAKAMETNDVSSKEMTVRHSVQGNSLYIECFIPGISFSDAKDRQSGKALLYIDGQLYNEYDTAAFVVKEIPSGVHTFKIEIVGKDNRKLGISKKFTATVG</sequence>
<accession>A0A443IP71</accession>
<protein>
    <recommendedName>
        <fullName evidence="4">Lipoprotein</fullName>
    </recommendedName>
</protein>
<evidence type="ECO:0000313" key="3">
    <source>
        <dbReference type="Proteomes" id="UP000273811"/>
    </source>
</evidence>